<dbReference type="OrthoDB" id="2434494at2759"/>
<evidence type="ECO:0000313" key="2">
    <source>
        <dbReference type="EMBL" id="GES96278.1"/>
    </source>
</evidence>
<evidence type="ECO:0000256" key="1">
    <source>
        <dbReference type="SAM" id="MobiDB-lite"/>
    </source>
</evidence>
<organism evidence="2 3">
    <name type="scientific">Rhizophagus clarus</name>
    <dbReference type="NCBI Taxonomy" id="94130"/>
    <lineage>
        <taxon>Eukaryota</taxon>
        <taxon>Fungi</taxon>
        <taxon>Fungi incertae sedis</taxon>
        <taxon>Mucoromycota</taxon>
        <taxon>Glomeromycotina</taxon>
        <taxon>Glomeromycetes</taxon>
        <taxon>Glomerales</taxon>
        <taxon>Glomeraceae</taxon>
        <taxon>Rhizophagus</taxon>
    </lineage>
</organism>
<comment type="caution">
    <text evidence="2">The sequence shown here is derived from an EMBL/GenBank/DDBJ whole genome shotgun (WGS) entry which is preliminary data.</text>
</comment>
<sequence length="352" mass="41580">MKRSSRTTYTHISANYIQLKSSSEQQMHDHEVLINEDVNNLADSDDDNIFSANGNIPADNYEPEESGIEERSVLDDNKSEDSGIYDNLDEVLEEFSLDFEGFDGEYATSAYEDLAKILKHPKYQKKDVTTNICQIQKWRDRLPLAKVRKYDVPLSMHKTPSTYASTKKAFTISPLTHLKQFWHSEFWQDSLLFGEDKIKSKNEEYYRAGDFLLYHGQSSTFICQIRGIVIDELDNNTLKLKVDTLLLHENLSNCRFNDNWHTFWLCDMPEPDEYDYYIKEIVYYFDGHWKYCEIVTRYKLPCKYITLSQSQQDLPTLKIFLDIYIDDFGTYRNMYHFKGFLFTIWQYAIKSS</sequence>
<gene>
    <name evidence="2" type="ORF">RCL2_002291200</name>
</gene>
<protein>
    <recommendedName>
        <fullName evidence="4">BAH domain-containing protein</fullName>
    </recommendedName>
</protein>
<feature type="region of interest" description="Disordered" evidence="1">
    <location>
        <begin position="54"/>
        <end position="81"/>
    </location>
</feature>
<dbReference type="AlphaFoldDB" id="A0A8H3LWK3"/>
<evidence type="ECO:0008006" key="4">
    <source>
        <dbReference type="Google" id="ProtNLM"/>
    </source>
</evidence>
<accession>A0A8H3LWK3</accession>
<evidence type="ECO:0000313" key="3">
    <source>
        <dbReference type="Proteomes" id="UP000615446"/>
    </source>
</evidence>
<dbReference type="Proteomes" id="UP000615446">
    <property type="component" value="Unassembled WGS sequence"/>
</dbReference>
<proteinExistence type="predicted"/>
<reference evidence="2" key="1">
    <citation type="submission" date="2019-10" db="EMBL/GenBank/DDBJ databases">
        <title>Conservation and host-specific expression of non-tandemly repeated heterogenous ribosome RNA gene in arbuscular mycorrhizal fungi.</title>
        <authorList>
            <person name="Maeda T."/>
            <person name="Kobayashi Y."/>
            <person name="Nakagawa T."/>
            <person name="Ezawa T."/>
            <person name="Yamaguchi K."/>
            <person name="Bino T."/>
            <person name="Nishimoto Y."/>
            <person name="Shigenobu S."/>
            <person name="Kawaguchi M."/>
        </authorList>
    </citation>
    <scope>NUCLEOTIDE SEQUENCE</scope>
    <source>
        <strain evidence="2">HR1</strain>
    </source>
</reference>
<feature type="compositionally biased region" description="Basic and acidic residues" evidence="1">
    <location>
        <begin position="68"/>
        <end position="81"/>
    </location>
</feature>
<name>A0A8H3LWK3_9GLOM</name>
<dbReference type="EMBL" id="BLAL01000250">
    <property type="protein sequence ID" value="GES96278.1"/>
    <property type="molecule type" value="Genomic_DNA"/>
</dbReference>